<dbReference type="InterPro" id="IPR011051">
    <property type="entry name" value="RmlC_Cupin_sf"/>
</dbReference>
<dbReference type="PANTHER" id="PTHR40943:SF1">
    <property type="entry name" value="CYTOPLASMIC PROTEIN"/>
    <property type="match status" value="1"/>
</dbReference>
<evidence type="ECO:0000313" key="2">
    <source>
        <dbReference type="EMBL" id="BBY73883.1"/>
    </source>
</evidence>
<dbReference type="AlphaFoldDB" id="A0A7I7TYY3"/>
<dbReference type="SUPFAM" id="SSF51182">
    <property type="entry name" value="RmlC-like cupins"/>
    <property type="match status" value="1"/>
</dbReference>
<gene>
    <name evidence="2" type="ORF">MPRF_07820</name>
</gene>
<dbReference type="CDD" id="cd02227">
    <property type="entry name" value="cupin_TM1112-like"/>
    <property type="match status" value="1"/>
</dbReference>
<dbReference type="PANTHER" id="PTHR40943">
    <property type="entry name" value="CYTOPLASMIC PROTEIN-RELATED"/>
    <property type="match status" value="1"/>
</dbReference>
<evidence type="ECO:0000313" key="3">
    <source>
        <dbReference type="Proteomes" id="UP000466554"/>
    </source>
</evidence>
<dbReference type="InterPro" id="IPR014710">
    <property type="entry name" value="RmlC-like_jellyroll"/>
</dbReference>
<dbReference type="Pfam" id="PF05899">
    <property type="entry name" value="Cupin_3"/>
    <property type="match status" value="1"/>
</dbReference>
<proteinExistence type="predicted"/>
<dbReference type="Proteomes" id="UP000466554">
    <property type="component" value="Chromosome"/>
</dbReference>
<evidence type="ECO:0000259" key="1">
    <source>
        <dbReference type="Pfam" id="PF05899"/>
    </source>
</evidence>
<sequence>MMTPAVLTTLLPGAAEAELEDWGPLKEATGDAMTVHGLELWVDGAKSAGIWQVTPGPSYWRQDEHEVIYVLSGRMTVTPDGGEPLEVKAGDVAVFPLGWSGTWVIHETLRKVYVVF</sequence>
<name>A0A7I7TYY3_MYCPF</name>
<dbReference type="EMBL" id="AP022598">
    <property type="protein sequence ID" value="BBY73883.1"/>
    <property type="molecule type" value="Genomic_DNA"/>
</dbReference>
<reference evidence="2 3" key="1">
    <citation type="journal article" date="2019" name="Emerg. Microbes Infect.">
        <title>Comprehensive subspecies identification of 175 nontuberculous mycobacteria species based on 7547 genomic profiles.</title>
        <authorList>
            <person name="Matsumoto Y."/>
            <person name="Kinjo T."/>
            <person name="Motooka D."/>
            <person name="Nabeya D."/>
            <person name="Jung N."/>
            <person name="Uechi K."/>
            <person name="Horii T."/>
            <person name="Iida T."/>
            <person name="Fujita J."/>
            <person name="Nakamura S."/>
        </authorList>
    </citation>
    <scope>NUCLEOTIDE SEQUENCE [LARGE SCALE GENOMIC DNA]</scope>
    <source>
        <strain evidence="2 3">JCM 6367</strain>
    </source>
</reference>
<feature type="domain" description="(S)-ureidoglycine aminohydrolase cupin" evidence="1">
    <location>
        <begin position="43"/>
        <end position="113"/>
    </location>
</feature>
<accession>A0A7I7TYY3</accession>
<organism evidence="2 3">
    <name type="scientific">Mycolicibacterium parafortuitum</name>
    <name type="common">Mycobacterium parafortuitum</name>
    <dbReference type="NCBI Taxonomy" id="39692"/>
    <lineage>
        <taxon>Bacteria</taxon>
        <taxon>Bacillati</taxon>
        <taxon>Actinomycetota</taxon>
        <taxon>Actinomycetes</taxon>
        <taxon>Mycobacteriales</taxon>
        <taxon>Mycobacteriaceae</taxon>
        <taxon>Mycolicibacterium</taxon>
    </lineage>
</organism>
<dbReference type="Gene3D" id="2.60.120.10">
    <property type="entry name" value="Jelly Rolls"/>
    <property type="match status" value="1"/>
</dbReference>
<dbReference type="InterPro" id="IPR008579">
    <property type="entry name" value="UGlyAH_Cupin_dom"/>
</dbReference>
<protein>
    <recommendedName>
        <fullName evidence="1">(S)-ureidoglycine aminohydrolase cupin domain-containing protein</fullName>
    </recommendedName>
</protein>